<dbReference type="Pfam" id="PF01590">
    <property type="entry name" value="GAF"/>
    <property type="match status" value="1"/>
</dbReference>
<feature type="domain" description="GAF" evidence="1">
    <location>
        <begin position="83"/>
        <end position="218"/>
    </location>
</feature>
<dbReference type="InterPro" id="IPR029016">
    <property type="entry name" value="GAF-like_dom_sf"/>
</dbReference>
<sequence>MTPVRGPEPAVSAGEDPRHYARLLAAVYDATMAGEKAPARPREVVGDSWRRVRERGVDPDCGAASATVDGPTLEAHRRSSGLDVVVDRLTAGVETLLDDGETVAIIADRDGTILWREGAPVAIGRADGLGFVPGANWAEDAVGTNAIGTALVTRRAVQIFSAEHYVRSHHQWTCAGAPIRDPATGRVIGVLDVSGPARTAHPATVALVDAVSRLAESELREQHRRRLDRLRRVAAPLLAGRAGPVAALDTDGWVAAVDAMSPADRIPLPEGVRAGRHRLPVWGLCEVDPLPGGGLVRPVPHGIDDPASATTVHLDLRSSTATVRIGTTHGQWVHHPSPRHADVLCLLARHRDGLSAADLAAHLFADRSRVVTVRAEMSRLRRMFGGVLEARPYRFADDVDVTLAVDQNSS</sequence>
<dbReference type="Proteomes" id="UP000183263">
    <property type="component" value="Unassembled WGS sequence"/>
</dbReference>
<gene>
    <name evidence="2" type="ORF">SAMN05444695_12215</name>
</gene>
<dbReference type="EMBL" id="FNDN01000022">
    <property type="protein sequence ID" value="SDJ29498.1"/>
    <property type="molecule type" value="Genomic_DNA"/>
</dbReference>
<name>A0A1G8SJR1_9NOCA</name>
<dbReference type="RefSeq" id="WP_072740224.1">
    <property type="nucleotide sequence ID" value="NZ_CP048813.1"/>
</dbReference>
<evidence type="ECO:0000313" key="2">
    <source>
        <dbReference type="EMBL" id="SDJ29498.1"/>
    </source>
</evidence>
<dbReference type="Gene3D" id="3.30.450.40">
    <property type="match status" value="1"/>
</dbReference>
<organism evidence="2 3">
    <name type="scientific">Rhodococcus triatomae</name>
    <dbReference type="NCBI Taxonomy" id="300028"/>
    <lineage>
        <taxon>Bacteria</taxon>
        <taxon>Bacillati</taxon>
        <taxon>Actinomycetota</taxon>
        <taxon>Actinomycetes</taxon>
        <taxon>Mycobacteriales</taxon>
        <taxon>Nocardiaceae</taxon>
        <taxon>Rhodococcus</taxon>
    </lineage>
</organism>
<evidence type="ECO:0000313" key="3">
    <source>
        <dbReference type="Proteomes" id="UP000183263"/>
    </source>
</evidence>
<dbReference type="OrthoDB" id="3928741at2"/>
<accession>A0A1G8SJR1</accession>
<reference evidence="2 3" key="1">
    <citation type="submission" date="2016-10" db="EMBL/GenBank/DDBJ databases">
        <authorList>
            <person name="de Groot N.N."/>
        </authorList>
    </citation>
    <scope>NUCLEOTIDE SEQUENCE [LARGE SCALE GENOMIC DNA]</scope>
    <source>
        <strain evidence="2 3">DSM 44892</strain>
    </source>
</reference>
<protein>
    <submittedName>
        <fullName evidence="2">GAF domain-containing protein</fullName>
    </submittedName>
</protein>
<evidence type="ECO:0000259" key="1">
    <source>
        <dbReference type="Pfam" id="PF01590"/>
    </source>
</evidence>
<proteinExistence type="predicted"/>
<dbReference type="InterPro" id="IPR003018">
    <property type="entry name" value="GAF"/>
</dbReference>
<keyword evidence="3" id="KW-1185">Reference proteome</keyword>
<dbReference type="AlphaFoldDB" id="A0A1G8SJR1"/>